<reference evidence="2 3" key="1">
    <citation type="submission" date="2020-08" db="EMBL/GenBank/DDBJ databases">
        <title>Sequencing the genomes of 1000 actinobacteria strains.</title>
        <authorList>
            <person name="Klenk H.-P."/>
        </authorList>
    </citation>
    <scope>NUCLEOTIDE SEQUENCE [LARGE SCALE GENOMIC DNA]</scope>
    <source>
        <strain evidence="2 3">DSM 43768</strain>
    </source>
</reference>
<evidence type="ECO:0000313" key="2">
    <source>
        <dbReference type="EMBL" id="MBB6545931.1"/>
    </source>
</evidence>
<dbReference type="SUPFAM" id="SSF51338">
    <property type="entry name" value="Composite domain of metallo-dependent hydrolases"/>
    <property type="match status" value="1"/>
</dbReference>
<evidence type="ECO:0000259" key="1">
    <source>
        <dbReference type="Pfam" id="PF07969"/>
    </source>
</evidence>
<dbReference type="GO" id="GO:0047420">
    <property type="term" value="F:N-acyl-D-amino-acid deacylase activity"/>
    <property type="evidence" value="ECO:0007669"/>
    <property type="project" value="UniProtKB-EC"/>
</dbReference>
<dbReference type="InterPro" id="IPR050378">
    <property type="entry name" value="Metallo-dep_Hydrolases_sf"/>
</dbReference>
<dbReference type="InterPro" id="IPR013108">
    <property type="entry name" value="Amidohydro_3"/>
</dbReference>
<name>A0A7X0NMD2_9ACTN</name>
<keyword evidence="2" id="KW-0378">Hydrolase</keyword>
<dbReference type="InterPro" id="IPR011059">
    <property type="entry name" value="Metal-dep_hydrolase_composite"/>
</dbReference>
<evidence type="ECO:0000313" key="3">
    <source>
        <dbReference type="Proteomes" id="UP000565579"/>
    </source>
</evidence>
<dbReference type="EC" id="3.5.1.81" evidence="2"/>
<comment type="caution">
    <text evidence="2">The sequence shown here is derived from an EMBL/GenBank/DDBJ whole genome shotgun (WGS) entry which is preliminary data.</text>
</comment>
<feature type="domain" description="Amidohydrolase 3" evidence="1">
    <location>
        <begin position="379"/>
        <end position="492"/>
    </location>
</feature>
<dbReference type="InterPro" id="IPR023100">
    <property type="entry name" value="D-aminoacylase_insert_dom_sf"/>
</dbReference>
<dbReference type="GO" id="GO:0005829">
    <property type="term" value="C:cytosol"/>
    <property type="evidence" value="ECO:0007669"/>
    <property type="project" value="TreeGrafter"/>
</dbReference>
<accession>A0A7X0NMD2</accession>
<proteinExistence type="predicted"/>
<organism evidence="2 3">
    <name type="scientific">Nonomuraea rubra</name>
    <dbReference type="NCBI Taxonomy" id="46180"/>
    <lineage>
        <taxon>Bacteria</taxon>
        <taxon>Bacillati</taxon>
        <taxon>Actinomycetota</taxon>
        <taxon>Actinomycetes</taxon>
        <taxon>Streptosporangiales</taxon>
        <taxon>Streptosporangiaceae</taxon>
        <taxon>Nonomuraea</taxon>
    </lineage>
</organism>
<dbReference type="InterPro" id="IPR032466">
    <property type="entry name" value="Metal_Hydrolase"/>
</dbReference>
<dbReference type="Proteomes" id="UP000565579">
    <property type="component" value="Unassembled WGS sequence"/>
</dbReference>
<protein>
    <submittedName>
        <fullName evidence="2">N-acyl-D-amino-acid deacylase</fullName>
        <ecNumber evidence="2">3.5.1.81</ecNumber>
    </submittedName>
</protein>
<sequence length="509" mass="53275">MVDLILRGGTVYDGLGSPAIAGDVAISGGWVVEIGRELGAARRVIDVTGLAVAPGFVDAHAHSDLVPFMAQPQPFKLLQGVTTEVNGNCGFSYAPDASVLAEVTGAAVPDWMFAEYLETITAAGPTNHMATLIGHSTLRAAVAGFDERLRDGDLDRMCDLAAAAFAAGACGLSSGLIYPPGGYAGTDELVALAGVAHGYGVPYATHLRDEGAGLAAALDEAIEVARRARVRLQVSHCKVAGRANHGRARMLLDRLRQARMRGVDVRGDQYPYVAGATVLAALLPPSALAGGRVREVLAAPSERDRLRARAEAGGTGAGLWQDVTPDDVLVTAHAQPAYTGRSLADIARGLEVDAWAAACALVAADPAATMVAFLMAEEDLTEIMADPLIGIGSDNGLPAGLEHPRTWGCFPRFLGTYVRERQVVSWEEAVRKATSANADQFALRGRGWLGPGAWADICVFDPATIGHAGTYAAPSVRPSGIVHVLLEGHVVVESGEFTGERKGRVLRVR</sequence>
<gene>
    <name evidence="2" type="ORF">HD593_000726</name>
</gene>
<dbReference type="Gene3D" id="3.30.1490.130">
    <property type="entry name" value="D-aminoacylase. Domain 3"/>
    <property type="match status" value="1"/>
</dbReference>
<dbReference type="Gene3D" id="3.20.20.140">
    <property type="entry name" value="Metal-dependent hydrolases"/>
    <property type="match status" value="1"/>
</dbReference>
<dbReference type="PANTHER" id="PTHR11647:SF1">
    <property type="entry name" value="COLLAPSIN RESPONSE MEDIATOR PROTEIN"/>
    <property type="match status" value="1"/>
</dbReference>
<dbReference type="EMBL" id="JACHMI010000001">
    <property type="protein sequence ID" value="MBB6545931.1"/>
    <property type="molecule type" value="Genomic_DNA"/>
</dbReference>
<dbReference type="Pfam" id="PF07969">
    <property type="entry name" value="Amidohydro_3"/>
    <property type="match status" value="2"/>
</dbReference>
<dbReference type="Gene3D" id="2.30.40.10">
    <property type="entry name" value="Urease, subunit C, domain 1"/>
    <property type="match status" value="1"/>
</dbReference>
<dbReference type="SUPFAM" id="SSF51556">
    <property type="entry name" value="Metallo-dependent hydrolases"/>
    <property type="match status" value="1"/>
</dbReference>
<dbReference type="AlphaFoldDB" id="A0A7X0NMD2"/>
<feature type="domain" description="Amidohydrolase 3" evidence="1">
    <location>
        <begin position="43"/>
        <end position="144"/>
    </location>
</feature>
<keyword evidence="3" id="KW-1185">Reference proteome</keyword>
<dbReference type="RefSeq" id="WP_185100704.1">
    <property type="nucleotide sequence ID" value="NZ_JACHMI010000001.1"/>
</dbReference>
<dbReference type="GO" id="GO:0016812">
    <property type="term" value="F:hydrolase activity, acting on carbon-nitrogen (but not peptide) bonds, in cyclic amides"/>
    <property type="evidence" value="ECO:0007669"/>
    <property type="project" value="TreeGrafter"/>
</dbReference>
<dbReference type="PANTHER" id="PTHR11647">
    <property type="entry name" value="HYDRANTOINASE/DIHYDROPYRIMIDINASE FAMILY MEMBER"/>
    <property type="match status" value="1"/>
</dbReference>